<accession>A0ABR1QNE4</accession>
<proteinExistence type="predicted"/>
<evidence type="ECO:0000313" key="1">
    <source>
        <dbReference type="EMBL" id="KAK7959872.1"/>
    </source>
</evidence>
<dbReference type="RefSeq" id="XP_066703575.1">
    <property type="nucleotide sequence ID" value="XM_066840948.1"/>
</dbReference>
<gene>
    <name evidence="1" type="ORF">PG986_004726</name>
</gene>
<name>A0ABR1QNE4_9PEZI</name>
<comment type="caution">
    <text evidence="1">The sequence shown here is derived from an EMBL/GenBank/DDBJ whole genome shotgun (WGS) entry which is preliminary data.</text>
</comment>
<dbReference type="GeneID" id="92074010"/>
<sequence>MQRYHLVLTTPASPSEQVYIVAEPGLVRAQGAREGAFIFKFGEAHSFILDIIEAQPSTHYDEAHRLFFTLGRPGFVGKVRLQQRRDYPNNELISIICGLDDLLRPWCMIGKGADVLLHGSSILAAQMPRQYLDGVGIKRAIGSRIELRARDHKWPDIEISVSLDTKTFPAFGSEATARVHVVRVRVHGAPAEFKAESVHHNGKMI</sequence>
<protein>
    <submittedName>
        <fullName evidence="1">Uncharacterized protein</fullName>
    </submittedName>
</protein>
<dbReference type="EMBL" id="JAQQWE010000003">
    <property type="protein sequence ID" value="KAK7959872.1"/>
    <property type="molecule type" value="Genomic_DNA"/>
</dbReference>
<dbReference type="Proteomes" id="UP001391051">
    <property type="component" value="Unassembled WGS sequence"/>
</dbReference>
<organism evidence="1 2">
    <name type="scientific">Apiospora aurea</name>
    <dbReference type="NCBI Taxonomy" id="335848"/>
    <lineage>
        <taxon>Eukaryota</taxon>
        <taxon>Fungi</taxon>
        <taxon>Dikarya</taxon>
        <taxon>Ascomycota</taxon>
        <taxon>Pezizomycotina</taxon>
        <taxon>Sordariomycetes</taxon>
        <taxon>Xylariomycetidae</taxon>
        <taxon>Amphisphaeriales</taxon>
        <taxon>Apiosporaceae</taxon>
        <taxon>Apiospora</taxon>
    </lineage>
</organism>
<reference evidence="1 2" key="1">
    <citation type="submission" date="2023-01" db="EMBL/GenBank/DDBJ databases">
        <title>Analysis of 21 Apiospora genomes using comparative genomics revels a genus with tremendous synthesis potential of carbohydrate active enzymes and secondary metabolites.</title>
        <authorList>
            <person name="Sorensen T."/>
        </authorList>
    </citation>
    <scope>NUCLEOTIDE SEQUENCE [LARGE SCALE GENOMIC DNA]</scope>
    <source>
        <strain evidence="1 2">CBS 24483</strain>
    </source>
</reference>
<evidence type="ECO:0000313" key="2">
    <source>
        <dbReference type="Proteomes" id="UP001391051"/>
    </source>
</evidence>
<keyword evidence="2" id="KW-1185">Reference proteome</keyword>